<accession>A0A1M7YXG7</accession>
<evidence type="ECO:0000256" key="2">
    <source>
        <dbReference type="ARBA" id="ARBA00023145"/>
    </source>
</evidence>
<keyword evidence="6" id="KW-1185">Reference proteome</keyword>
<organism evidence="5 6">
    <name type="scientific">Vibrio quintilis</name>
    <dbReference type="NCBI Taxonomy" id="1117707"/>
    <lineage>
        <taxon>Bacteria</taxon>
        <taxon>Pseudomonadati</taxon>
        <taxon>Pseudomonadota</taxon>
        <taxon>Gammaproteobacteria</taxon>
        <taxon>Vibrionales</taxon>
        <taxon>Vibrionaceae</taxon>
        <taxon>Vibrio</taxon>
    </lineage>
</organism>
<dbReference type="PANTHER" id="PTHR10067">
    <property type="entry name" value="PHOSPHATIDYLSERINE DECARBOXYLASE"/>
    <property type="match status" value="1"/>
</dbReference>
<dbReference type="RefSeq" id="WP_200796942.1">
    <property type="nucleotide sequence ID" value="NZ_AP024898.1"/>
</dbReference>
<evidence type="ECO:0000256" key="3">
    <source>
        <dbReference type="ARBA" id="ARBA00023239"/>
    </source>
</evidence>
<dbReference type="Pfam" id="PF02666">
    <property type="entry name" value="PS_Dcarbxylase"/>
    <property type="match status" value="1"/>
</dbReference>
<dbReference type="GO" id="GO:0004609">
    <property type="term" value="F:phosphatidylserine decarboxylase activity"/>
    <property type="evidence" value="ECO:0007669"/>
    <property type="project" value="UniProtKB-EC"/>
</dbReference>
<evidence type="ECO:0000256" key="1">
    <source>
        <dbReference type="ARBA" id="ARBA00022793"/>
    </source>
</evidence>
<evidence type="ECO:0000313" key="5">
    <source>
        <dbReference type="EMBL" id="SHO57308.1"/>
    </source>
</evidence>
<keyword evidence="2" id="KW-0865">Zymogen</keyword>
<dbReference type="EC" id="4.1.1.65" evidence="5"/>
<dbReference type="InterPro" id="IPR003817">
    <property type="entry name" value="PS_Dcarbxylase"/>
</dbReference>
<name>A0A1M7YXG7_9VIBR</name>
<reference evidence="6" key="1">
    <citation type="submission" date="2016-12" db="EMBL/GenBank/DDBJ databases">
        <authorList>
            <person name="Rodrigo-Torres L."/>
            <person name="Arahal R.D."/>
            <person name="Lucena T."/>
        </authorList>
    </citation>
    <scope>NUCLEOTIDE SEQUENCE [LARGE SCALE GENOMIC DNA]</scope>
</reference>
<dbReference type="Proteomes" id="UP000184600">
    <property type="component" value="Unassembled WGS sequence"/>
</dbReference>
<dbReference type="STRING" id="1117707.VQ7734_03077"/>
<sequence length="406" mass="45997">MNHHVSFKATLDKEMWVPDAVEVLYTKLSEDTLLRAMLEESLIAAHSHARRQLSPILFEALFWPESWQDYVNYAWEFSRWVPHQSTNPAWTEPGTDEQQEVYDHLCHFYYLIDQPVGPEEKRVQNDPWFSRWLIDYSNDWGAFLNTTESFNDVALKSFLEDSPQYRVQDSMIDGRPNNPSGWLTFNQFFARELNPGLRPVSSPSDNTVIVSPADCTFRAQYNISASSTVPEIRVKLTHKYASIQDLLDGSPYGDCFANGKMVHYFLGPYSYHRFHTPVAGLLKECRAVQGLNYLQVNIDDGQFDAPDNSEGGYEFNQARGIVILDTSQSPCGDIGLVAVIPVGMAQVSSVNMTAQTGNILEKGDEFGYFLFGGSDIIVLFQEGVDPEIFDGGQYRHYGTPIAKCFD</sequence>
<dbReference type="GO" id="GO:0008654">
    <property type="term" value="P:phospholipid biosynthetic process"/>
    <property type="evidence" value="ECO:0007669"/>
    <property type="project" value="InterPro"/>
</dbReference>
<keyword evidence="3 5" id="KW-0456">Lyase</keyword>
<dbReference type="AlphaFoldDB" id="A0A1M7YXG7"/>
<dbReference type="EMBL" id="FRFG01000037">
    <property type="protein sequence ID" value="SHO57308.1"/>
    <property type="molecule type" value="Genomic_DNA"/>
</dbReference>
<evidence type="ECO:0000313" key="6">
    <source>
        <dbReference type="Proteomes" id="UP000184600"/>
    </source>
</evidence>
<protein>
    <submittedName>
        <fullName evidence="5">Phosphatidylserine decarboxylase proenzyme</fullName>
        <ecNumber evidence="5">4.1.1.65</ecNumber>
    </submittedName>
</protein>
<evidence type="ECO:0000256" key="4">
    <source>
        <dbReference type="ARBA" id="ARBA00023317"/>
    </source>
</evidence>
<dbReference type="PANTHER" id="PTHR10067:SF13">
    <property type="entry name" value="PHOSPHATIDYLSERINE DECARBOXYLASE"/>
    <property type="match status" value="1"/>
</dbReference>
<proteinExistence type="predicted"/>
<keyword evidence="4" id="KW-0670">Pyruvate</keyword>
<gene>
    <name evidence="5" type="primary">psd_3</name>
    <name evidence="5" type="ORF">VQ7734_03077</name>
</gene>
<keyword evidence="1" id="KW-0210">Decarboxylase</keyword>